<keyword evidence="1" id="KW-0472">Membrane</keyword>
<reference evidence="2" key="1">
    <citation type="submission" date="2021-06" db="EMBL/GenBank/DDBJ databases">
        <title>Direct submission.</title>
        <authorList>
            <person name="Lee C.-S."/>
            <person name="Jin L."/>
        </authorList>
    </citation>
    <scope>NUCLEOTIDE SEQUENCE</scope>
    <source>
        <strain evidence="2">Con5</strain>
    </source>
</reference>
<keyword evidence="1" id="KW-1133">Transmembrane helix</keyword>
<evidence type="ECO:0000256" key="1">
    <source>
        <dbReference type="SAM" id="Phobius"/>
    </source>
</evidence>
<organism evidence="2 3">
    <name type="scientific">Gemmobacter fulvus</name>
    <dbReference type="NCBI Taxonomy" id="2840474"/>
    <lineage>
        <taxon>Bacteria</taxon>
        <taxon>Pseudomonadati</taxon>
        <taxon>Pseudomonadota</taxon>
        <taxon>Alphaproteobacteria</taxon>
        <taxon>Rhodobacterales</taxon>
        <taxon>Paracoccaceae</taxon>
        <taxon>Gemmobacter</taxon>
    </lineage>
</organism>
<accession>A0A975P7F1</accession>
<name>A0A975P7F1_9RHOB</name>
<keyword evidence="1" id="KW-0812">Transmembrane</keyword>
<evidence type="ECO:0000313" key="2">
    <source>
        <dbReference type="EMBL" id="QWK90975.1"/>
    </source>
</evidence>
<feature type="transmembrane region" description="Helical" evidence="1">
    <location>
        <begin position="6"/>
        <end position="27"/>
    </location>
</feature>
<evidence type="ECO:0000313" key="3">
    <source>
        <dbReference type="Proteomes" id="UP000679352"/>
    </source>
</evidence>
<gene>
    <name evidence="2" type="ORF">KM031_03440</name>
</gene>
<proteinExistence type="predicted"/>
<dbReference type="KEGG" id="gfu:KM031_03440"/>
<dbReference type="AlphaFoldDB" id="A0A975P7F1"/>
<dbReference type="RefSeq" id="WP_215503166.1">
    <property type="nucleotide sequence ID" value="NZ_CP076361.1"/>
</dbReference>
<keyword evidence="3" id="KW-1185">Reference proteome</keyword>
<dbReference type="Proteomes" id="UP000679352">
    <property type="component" value="Chromosome"/>
</dbReference>
<sequence>MDLWDILELAAWGASGLFGLLIVIDWIKTDSTYSEEVLTSSREGELEALTEQQHRG</sequence>
<protein>
    <submittedName>
        <fullName evidence="2">Uncharacterized protein</fullName>
    </submittedName>
</protein>
<dbReference type="EMBL" id="CP076361">
    <property type="protein sequence ID" value="QWK90975.1"/>
    <property type="molecule type" value="Genomic_DNA"/>
</dbReference>